<evidence type="ECO:0008006" key="2">
    <source>
        <dbReference type="Google" id="ProtNLM"/>
    </source>
</evidence>
<comment type="caution">
    <text evidence="1">The sequence shown here is derived from an EMBL/GenBank/DDBJ whole genome shotgun (WGS) entry which is preliminary data.</text>
</comment>
<proteinExistence type="predicted"/>
<evidence type="ECO:0000313" key="1">
    <source>
        <dbReference type="EMBL" id="HHS30299.1"/>
    </source>
</evidence>
<dbReference type="AlphaFoldDB" id="A0A7V6DQJ4"/>
<organism evidence="1">
    <name type="scientific">Desulfobacca acetoxidans</name>
    <dbReference type="NCBI Taxonomy" id="60893"/>
    <lineage>
        <taxon>Bacteria</taxon>
        <taxon>Pseudomonadati</taxon>
        <taxon>Thermodesulfobacteriota</taxon>
        <taxon>Desulfobaccia</taxon>
        <taxon>Desulfobaccales</taxon>
        <taxon>Desulfobaccaceae</taxon>
        <taxon>Desulfobacca</taxon>
    </lineage>
</organism>
<accession>A0A7V6DQJ4</accession>
<gene>
    <name evidence="1" type="ORF">ENV52_11435</name>
</gene>
<reference evidence="1" key="1">
    <citation type="journal article" date="2020" name="mSystems">
        <title>Genome- and Community-Level Interaction Insights into Carbon Utilization and Element Cycling Functions of Hydrothermarchaeota in Hydrothermal Sediment.</title>
        <authorList>
            <person name="Zhou Z."/>
            <person name="Liu Y."/>
            <person name="Xu W."/>
            <person name="Pan J."/>
            <person name="Luo Z.H."/>
            <person name="Li M."/>
        </authorList>
    </citation>
    <scope>NUCLEOTIDE SEQUENCE [LARGE SCALE GENOMIC DNA]</scope>
    <source>
        <strain evidence="1">SpSt-767</strain>
    </source>
</reference>
<dbReference type="InterPro" id="IPR003748">
    <property type="entry name" value="DUF169"/>
</dbReference>
<sequence>MDFSRIKGLMDALGATEEPLGIFYTDTEPSEGFSPTPRMLPSAEKEARGEVDFGAVFADFSCVMGHVWRARRKKTAAYFDSERQGCLGGAFYLGYLKPQLNVIASYVSIGIPGVMDGERFMASADDVRQFFQTVDPRPAPARFCVFKPISQFSLAETPEVVAFFARPEMICGLHGLAVFVTGDPEVVAAPFGADCSFVVTWPLHYLSQGKLRVVLGGWDPSARRYHRPDELSFAVPWELFQTMLRRWPESFLTTDTWATVKKKIAHSRKVWGEE</sequence>
<dbReference type="Pfam" id="PF02596">
    <property type="entry name" value="DUF169"/>
    <property type="match status" value="1"/>
</dbReference>
<name>A0A7V6DQJ4_9BACT</name>
<dbReference type="EMBL" id="DTGR01000179">
    <property type="protein sequence ID" value="HHS30299.1"/>
    <property type="molecule type" value="Genomic_DNA"/>
</dbReference>
<protein>
    <recommendedName>
        <fullName evidence="2">DUF169 domain-containing protein</fullName>
    </recommendedName>
</protein>